<protein>
    <submittedName>
        <fullName evidence="2">Uncharacterized protein</fullName>
    </submittedName>
</protein>
<evidence type="ECO:0000256" key="1">
    <source>
        <dbReference type="SAM" id="MobiDB-lite"/>
    </source>
</evidence>
<dbReference type="Proteomes" id="UP001187192">
    <property type="component" value="Unassembled WGS sequence"/>
</dbReference>
<feature type="compositionally biased region" description="Polar residues" evidence="1">
    <location>
        <begin position="84"/>
        <end position="96"/>
    </location>
</feature>
<name>A0AA87YYS8_FICCA</name>
<reference evidence="2" key="1">
    <citation type="submission" date="2023-07" db="EMBL/GenBank/DDBJ databases">
        <title>draft genome sequence of fig (Ficus carica).</title>
        <authorList>
            <person name="Takahashi T."/>
            <person name="Nishimura K."/>
        </authorList>
    </citation>
    <scope>NUCLEOTIDE SEQUENCE</scope>
</reference>
<comment type="caution">
    <text evidence="2">The sequence shown here is derived from an EMBL/GenBank/DDBJ whole genome shotgun (WGS) entry which is preliminary data.</text>
</comment>
<feature type="region of interest" description="Disordered" evidence="1">
    <location>
        <begin position="1"/>
        <end position="104"/>
    </location>
</feature>
<sequence length="104" mass="12168">MRNGRQKREEKSKNGVSSVKTKGKIEFHITKHRRRREREREQYRKQKAENDTVERENGEDNGRQNREGKKAGDQIGFGGHFRQLTIQKVSSRQTTKGKSDLTAK</sequence>
<accession>A0AA87YYS8</accession>
<evidence type="ECO:0000313" key="3">
    <source>
        <dbReference type="Proteomes" id="UP001187192"/>
    </source>
</evidence>
<evidence type="ECO:0000313" key="2">
    <source>
        <dbReference type="EMBL" id="GMN18796.1"/>
    </source>
</evidence>
<dbReference type="EMBL" id="BTGU01003721">
    <property type="protein sequence ID" value="GMN18796.1"/>
    <property type="molecule type" value="Genomic_DNA"/>
</dbReference>
<feature type="compositionally biased region" description="Basic and acidic residues" evidence="1">
    <location>
        <begin position="38"/>
        <end position="72"/>
    </location>
</feature>
<organism evidence="2 3">
    <name type="scientific">Ficus carica</name>
    <name type="common">Common fig</name>
    <dbReference type="NCBI Taxonomy" id="3494"/>
    <lineage>
        <taxon>Eukaryota</taxon>
        <taxon>Viridiplantae</taxon>
        <taxon>Streptophyta</taxon>
        <taxon>Embryophyta</taxon>
        <taxon>Tracheophyta</taxon>
        <taxon>Spermatophyta</taxon>
        <taxon>Magnoliopsida</taxon>
        <taxon>eudicotyledons</taxon>
        <taxon>Gunneridae</taxon>
        <taxon>Pentapetalae</taxon>
        <taxon>rosids</taxon>
        <taxon>fabids</taxon>
        <taxon>Rosales</taxon>
        <taxon>Moraceae</taxon>
        <taxon>Ficeae</taxon>
        <taxon>Ficus</taxon>
    </lineage>
</organism>
<proteinExistence type="predicted"/>
<dbReference type="AlphaFoldDB" id="A0AA87YYS8"/>
<gene>
    <name evidence="2" type="ORF">TIFTF001_045064</name>
</gene>
<feature type="compositionally biased region" description="Basic and acidic residues" evidence="1">
    <location>
        <begin position="1"/>
        <end position="13"/>
    </location>
</feature>
<keyword evidence="3" id="KW-1185">Reference proteome</keyword>